<keyword evidence="2" id="KW-1185">Reference proteome</keyword>
<evidence type="ECO:0000313" key="1">
    <source>
        <dbReference type="EMBL" id="EHK56383.1"/>
    </source>
</evidence>
<gene>
    <name evidence="1" type="ORF">MAXJ12_15559</name>
</gene>
<proteinExistence type="predicted"/>
<sequence length="83" mass="9891">MDRFKFCLTSSLPMLFFESIQPEAPPCGLDRFKLKAEVAMHPVNYLFEDIYRNHWGIPEGRSHERMRWYGSRRRRSTRDAAAI</sequence>
<dbReference type="Proteomes" id="UP000003250">
    <property type="component" value="Unassembled WGS sequence"/>
</dbReference>
<protein>
    <submittedName>
        <fullName evidence="1">Uncharacterized protein</fullName>
    </submittedName>
</protein>
<evidence type="ECO:0000313" key="2">
    <source>
        <dbReference type="Proteomes" id="UP000003250"/>
    </source>
</evidence>
<name>H0HSH3_9HYPH</name>
<accession>H0HSH3</accession>
<reference evidence="1 2" key="1">
    <citation type="journal article" date="2012" name="J. Bacteriol.">
        <title>Draft Genome Sequence of Mesorhizobium alhagi CCNWXJ12-2T, a Novel Salt-Resistant Species Isolated from the Desert of Northwestern China.</title>
        <authorList>
            <person name="Zhou M."/>
            <person name="Chen W."/>
            <person name="Chen H."/>
            <person name="Wei G."/>
        </authorList>
    </citation>
    <scope>NUCLEOTIDE SEQUENCE [LARGE SCALE GENOMIC DNA]</scope>
    <source>
        <strain evidence="1 2">CCNWXJ12-2</strain>
    </source>
</reference>
<dbReference type="AlphaFoldDB" id="H0HSH3"/>
<organism evidence="1 2">
    <name type="scientific">Mesorhizobium alhagi CCNWXJ12-2</name>
    <dbReference type="NCBI Taxonomy" id="1107882"/>
    <lineage>
        <taxon>Bacteria</taxon>
        <taxon>Pseudomonadati</taxon>
        <taxon>Pseudomonadota</taxon>
        <taxon>Alphaproteobacteria</taxon>
        <taxon>Hyphomicrobiales</taxon>
        <taxon>Phyllobacteriaceae</taxon>
        <taxon>Allomesorhizobium</taxon>
    </lineage>
</organism>
<dbReference type="PATRIC" id="fig|1107882.3.peg.3034"/>
<dbReference type="EMBL" id="AHAM01000125">
    <property type="protein sequence ID" value="EHK56383.1"/>
    <property type="molecule type" value="Genomic_DNA"/>
</dbReference>